<dbReference type="Gene3D" id="3.40.50.2300">
    <property type="match status" value="1"/>
</dbReference>
<proteinExistence type="predicted"/>
<dbReference type="GO" id="GO:0003677">
    <property type="term" value="F:DNA binding"/>
    <property type="evidence" value="ECO:0007669"/>
    <property type="project" value="UniProtKB-KW"/>
</dbReference>
<keyword evidence="1 4" id="KW-0238">DNA-binding</keyword>
<dbReference type="OrthoDB" id="4976954at2"/>
<dbReference type="GO" id="GO:0000160">
    <property type="term" value="P:phosphorelay signal transduction system"/>
    <property type="evidence" value="ECO:0007669"/>
    <property type="project" value="InterPro"/>
</dbReference>
<dbReference type="InterPro" id="IPR016032">
    <property type="entry name" value="Sig_transdc_resp-reg_C-effctor"/>
</dbReference>
<evidence type="ECO:0000313" key="5">
    <source>
        <dbReference type="Proteomes" id="UP000244893"/>
    </source>
</evidence>
<evidence type="ECO:0000313" key="4">
    <source>
        <dbReference type="EMBL" id="PVZ95127.1"/>
    </source>
</evidence>
<dbReference type="Pfam" id="PF00072">
    <property type="entry name" value="Response_reg"/>
    <property type="match status" value="1"/>
</dbReference>
<gene>
    <name evidence="4" type="ORF">DDQ50_00920</name>
</gene>
<keyword evidence="2" id="KW-0597">Phosphoprotein</keyword>
<dbReference type="Gene3D" id="1.10.10.10">
    <property type="entry name" value="Winged helix-like DNA-binding domain superfamily/Winged helix DNA-binding domain"/>
    <property type="match status" value="1"/>
</dbReference>
<feature type="modified residue" description="4-aspartylphosphate" evidence="2">
    <location>
        <position position="89"/>
    </location>
</feature>
<evidence type="ECO:0000256" key="1">
    <source>
        <dbReference type="ARBA" id="ARBA00023125"/>
    </source>
</evidence>
<dbReference type="EMBL" id="QEOP01000001">
    <property type="protein sequence ID" value="PVZ95127.1"/>
    <property type="molecule type" value="Genomic_DNA"/>
</dbReference>
<accession>A0A2V1HX19</accession>
<keyword evidence="5" id="KW-1185">Reference proteome</keyword>
<dbReference type="InterPro" id="IPR001789">
    <property type="entry name" value="Sig_transdc_resp-reg_receiver"/>
</dbReference>
<dbReference type="SMART" id="SM00448">
    <property type="entry name" value="REC"/>
    <property type="match status" value="1"/>
</dbReference>
<dbReference type="AlphaFoldDB" id="A0A2V1HX19"/>
<feature type="domain" description="Response regulatory" evidence="3">
    <location>
        <begin position="40"/>
        <end position="150"/>
    </location>
</feature>
<dbReference type="SUPFAM" id="SSF52172">
    <property type="entry name" value="CheY-like"/>
    <property type="match status" value="1"/>
</dbReference>
<sequence>MPPMSYDRNDQRAIECSTTADPRRALRFGGTCKMSNGSRSILVVEDDPFTRTLVSDSLRGAGYEVTAVDAVHTAMTELGETDYHVVVSDLNFGSGPSGADLLARVYEDQPWVGMVALTSHASPELAIGPDARLPEPTVYLVKSELRDLRTLVNAVEAALAGEVSRREAPVETIEDRTTVTRSQAEVLRMLSEGFATSRIAQHRNTTVRATEMMIQRLYEKLGLKQASDYDPRTGAVLMWQQGRVRVH</sequence>
<dbReference type="PANTHER" id="PTHR43214">
    <property type="entry name" value="TWO-COMPONENT RESPONSE REGULATOR"/>
    <property type="match status" value="1"/>
</dbReference>
<organism evidence="4 5">
    <name type="scientific">Amnibacterium flavum</name>
    <dbReference type="NCBI Taxonomy" id="2173173"/>
    <lineage>
        <taxon>Bacteria</taxon>
        <taxon>Bacillati</taxon>
        <taxon>Actinomycetota</taxon>
        <taxon>Actinomycetes</taxon>
        <taxon>Micrococcales</taxon>
        <taxon>Microbacteriaceae</taxon>
        <taxon>Amnibacterium</taxon>
    </lineage>
</organism>
<reference evidence="4 5" key="1">
    <citation type="submission" date="2018-05" db="EMBL/GenBank/DDBJ databases">
        <title>Amnibacterium sp. M8JJ-5, whole genome shotgun sequence.</title>
        <authorList>
            <person name="Tuo L."/>
        </authorList>
    </citation>
    <scope>NUCLEOTIDE SEQUENCE [LARGE SCALE GENOMIC DNA]</scope>
    <source>
        <strain evidence="4 5">M8JJ-5</strain>
    </source>
</reference>
<evidence type="ECO:0000256" key="2">
    <source>
        <dbReference type="PROSITE-ProRule" id="PRU00169"/>
    </source>
</evidence>
<comment type="caution">
    <text evidence="4">The sequence shown here is derived from an EMBL/GenBank/DDBJ whole genome shotgun (WGS) entry which is preliminary data.</text>
</comment>
<dbReference type="InterPro" id="IPR036388">
    <property type="entry name" value="WH-like_DNA-bd_sf"/>
</dbReference>
<dbReference type="Proteomes" id="UP000244893">
    <property type="component" value="Unassembled WGS sequence"/>
</dbReference>
<dbReference type="InterPro" id="IPR039420">
    <property type="entry name" value="WalR-like"/>
</dbReference>
<dbReference type="PROSITE" id="PS50110">
    <property type="entry name" value="RESPONSE_REGULATORY"/>
    <property type="match status" value="1"/>
</dbReference>
<dbReference type="CDD" id="cd00156">
    <property type="entry name" value="REC"/>
    <property type="match status" value="1"/>
</dbReference>
<name>A0A2V1HX19_9MICO</name>
<evidence type="ECO:0000259" key="3">
    <source>
        <dbReference type="PROSITE" id="PS50110"/>
    </source>
</evidence>
<dbReference type="SUPFAM" id="SSF46894">
    <property type="entry name" value="C-terminal effector domain of the bipartite response regulators"/>
    <property type="match status" value="1"/>
</dbReference>
<dbReference type="GO" id="GO:0006355">
    <property type="term" value="P:regulation of DNA-templated transcription"/>
    <property type="evidence" value="ECO:0007669"/>
    <property type="project" value="InterPro"/>
</dbReference>
<protein>
    <submittedName>
        <fullName evidence="4">DNA-binding response regulator</fullName>
    </submittedName>
</protein>
<dbReference type="InterPro" id="IPR011006">
    <property type="entry name" value="CheY-like_superfamily"/>
</dbReference>